<accession>G3UYF3</accession>
<reference evidence="2" key="3">
    <citation type="submission" date="2025-08" db="UniProtKB">
        <authorList>
            <consortium name="Ensembl"/>
        </authorList>
    </citation>
    <scope>IDENTIFICATION</scope>
    <source>
        <strain evidence="2">C57BL/6J</strain>
    </source>
</reference>
<evidence type="ECO:0000313" key="2">
    <source>
        <dbReference type="Ensembl" id="ENSMUSP00000134061.2"/>
    </source>
</evidence>
<reference evidence="2" key="4">
    <citation type="submission" date="2025-09" db="UniProtKB">
        <authorList>
            <consortium name="Ensembl"/>
        </authorList>
    </citation>
    <scope>IDENTIFICATION</scope>
    <source>
        <strain evidence="2">C57BL/6J</strain>
    </source>
</reference>
<evidence type="ECO:0000313" key="3">
    <source>
        <dbReference type="MGI" id="MGI:1329021"/>
    </source>
</evidence>
<keyword evidence="4" id="KW-1185">Reference proteome</keyword>
<evidence type="ECO:0000256" key="1">
    <source>
        <dbReference type="SAM" id="MobiDB-lite"/>
    </source>
</evidence>
<dbReference type="AlphaFoldDB" id="G3UYF3"/>
<dbReference type="ExpressionAtlas" id="G3UYF3">
    <property type="expression patterns" value="baseline and differential"/>
</dbReference>
<protein>
    <submittedName>
        <fullName evidence="2">MutS homolog 5</fullName>
    </submittedName>
</protein>
<name>G3UYF3_MOUSE</name>
<dbReference type="AGR" id="MGI:1329021"/>
<feature type="region of interest" description="Disordered" evidence="1">
    <location>
        <begin position="1"/>
        <end position="42"/>
    </location>
</feature>
<organism evidence="2 4">
    <name type="scientific">Mus musculus</name>
    <name type="common">Mouse</name>
    <dbReference type="NCBI Taxonomy" id="10090"/>
    <lineage>
        <taxon>Eukaryota</taxon>
        <taxon>Metazoa</taxon>
        <taxon>Chordata</taxon>
        <taxon>Craniata</taxon>
        <taxon>Vertebrata</taxon>
        <taxon>Euteleostomi</taxon>
        <taxon>Mammalia</taxon>
        <taxon>Eutheria</taxon>
        <taxon>Euarchontoglires</taxon>
        <taxon>Glires</taxon>
        <taxon>Rodentia</taxon>
        <taxon>Myomorpha</taxon>
        <taxon>Muroidea</taxon>
        <taxon>Muridae</taxon>
        <taxon>Murinae</taxon>
        <taxon>Mus</taxon>
        <taxon>Mus</taxon>
    </lineage>
</organism>
<dbReference type="HOGENOM" id="CLU_3068023_0_0_1"/>
<dbReference type="SMR" id="G3UYF3"/>
<evidence type="ECO:0000313" key="4">
    <source>
        <dbReference type="Proteomes" id="UP000000589"/>
    </source>
</evidence>
<dbReference type="Ensembl" id="ENSMUST00000174556.8">
    <property type="protein sequence ID" value="ENSMUSP00000134061.2"/>
    <property type="gene ID" value="ENSMUSG00000007035.16"/>
</dbReference>
<sequence length="53" mass="5288">MAFRATPGRTPPGPGPRSGIPSASFPSPQPPMAGPGDPSVRAVELGIPGHCLL</sequence>
<dbReference type="VEuPathDB" id="HostDB:ENSMUSG00000007035"/>
<dbReference type="Proteomes" id="UP000000589">
    <property type="component" value="Chromosome 17"/>
</dbReference>
<dbReference type="GeneTree" id="ENSGT00550000074977"/>
<gene>
    <name evidence="2 3" type="primary">Msh5</name>
</gene>
<dbReference type="ProteomicsDB" id="314153"/>
<reference evidence="2 4" key="1">
    <citation type="journal article" date="2009" name="PLoS Biol.">
        <title>Lineage-specific biology revealed by a finished genome assembly of the mouse.</title>
        <authorList>
            <consortium name="Mouse Genome Sequencing Consortium"/>
            <person name="Church D.M."/>
            <person name="Goodstadt L."/>
            <person name="Hillier L.W."/>
            <person name="Zody M.C."/>
            <person name="Goldstein S."/>
            <person name="She X."/>
            <person name="Bult C.J."/>
            <person name="Agarwala R."/>
            <person name="Cherry J.L."/>
            <person name="DiCuccio M."/>
            <person name="Hlavina W."/>
            <person name="Kapustin Y."/>
            <person name="Meric P."/>
            <person name="Maglott D."/>
            <person name="Birtle Z."/>
            <person name="Marques A.C."/>
            <person name="Graves T."/>
            <person name="Zhou S."/>
            <person name="Teague B."/>
            <person name="Potamousis K."/>
            <person name="Churas C."/>
            <person name="Place M."/>
            <person name="Herschleb J."/>
            <person name="Runnheim R."/>
            <person name="Forrest D."/>
            <person name="Amos-Landgraf J."/>
            <person name="Schwartz D.C."/>
            <person name="Cheng Z."/>
            <person name="Lindblad-Toh K."/>
            <person name="Eichler E.E."/>
            <person name="Ponting C.P."/>
        </authorList>
    </citation>
    <scope>NUCLEOTIDE SEQUENCE [LARGE SCALE GENOMIC DNA]</scope>
    <source>
        <strain evidence="2 4">C57BL/6J</strain>
    </source>
</reference>
<dbReference type="Bgee" id="ENSMUSG00000007035">
    <property type="expression patterns" value="Expressed in spermatocyte and 62 other cell types or tissues"/>
</dbReference>
<proteinExistence type="predicted"/>
<reference evidence="2 4" key="2">
    <citation type="journal article" date="2011" name="PLoS Biol.">
        <title>Modernizing reference genome assemblies.</title>
        <authorList>
            <person name="Church D.M."/>
            <person name="Schneider V.A."/>
            <person name="Graves T."/>
            <person name="Auger K."/>
            <person name="Cunningham F."/>
            <person name="Bouk N."/>
            <person name="Chen H.C."/>
            <person name="Agarwala R."/>
            <person name="McLaren W.M."/>
            <person name="Ritchie G.R."/>
            <person name="Albracht D."/>
            <person name="Kremitzki M."/>
            <person name="Rock S."/>
            <person name="Kotkiewicz H."/>
            <person name="Kremitzki C."/>
            <person name="Wollam A."/>
            <person name="Trani L."/>
            <person name="Fulton L."/>
            <person name="Fulton R."/>
            <person name="Matthews L."/>
            <person name="Whitehead S."/>
            <person name="Chow W."/>
            <person name="Torrance J."/>
            <person name="Dunn M."/>
            <person name="Harden G."/>
            <person name="Threadgold G."/>
            <person name="Wood J."/>
            <person name="Collins J."/>
            <person name="Heath P."/>
            <person name="Griffiths G."/>
            <person name="Pelan S."/>
            <person name="Grafham D."/>
            <person name="Eichler E.E."/>
            <person name="Weinstock G."/>
            <person name="Mardis E.R."/>
            <person name="Wilson R.K."/>
            <person name="Howe K."/>
            <person name="Flicek P."/>
            <person name="Hubbard T."/>
        </authorList>
    </citation>
    <scope>NUCLEOTIDE SEQUENCE [LARGE SCALE GENOMIC DNA]</scope>
    <source>
        <strain evidence="2 4">C57BL/6J</strain>
    </source>
</reference>
<dbReference type="MGI" id="MGI:1329021">
    <property type="gene designation" value="Msh5"/>
</dbReference>